<feature type="transmembrane region" description="Helical" evidence="2">
    <location>
        <begin position="1157"/>
        <end position="1178"/>
    </location>
</feature>
<gene>
    <name evidence="3" type="ORF">J2S90_000398</name>
    <name evidence="4" type="ORF">J2S93_001305</name>
</gene>
<feature type="transmembrane region" description="Helical" evidence="2">
    <location>
        <begin position="952"/>
        <end position="971"/>
    </location>
</feature>
<feature type="transmembrane region" description="Helical" evidence="2">
    <location>
        <begin position="1214"/>
        <end position="1232"/>
    </location>
</feature>
<evidence type="ECO:0000256" key="1">
    <source>
        <dbReference type="SAM" id="MobiDB-lite"/>
    </source>
</evidence>
<evidence type="ECO:0000256" key="2">
    <source>
        <dbReference type="SAM" id="Phobius"/>
    </source>
</evidence>
<feature type="transmembrane region" description="Helical" evidence="2">
    <location>
        <begin position="1190"/>
        <end position="1208"/>
    </location>
</feature>
<keyword evidence="5" id="KW-1185">Reference proteome</keyword>
<feature type="transmembrane region" description="Helical" evidence="2">
    <location>
        <begin position="757"/>
        <end position="777"/>
    </location>
</feature>
<feature type="transmembrane region" description="Helical" evidence="2">
    <location>
        <begin position="1097"/>
        <end position="1115"/>
    </location>
</feature>
<dbReference type="EMBL" id="JAUSTF010000002">
    <property type="protein sequence ID" value="MDQ0179889.1"/>
    <property type="molecule type" value="Genomic_DNA"/>
</dbReference>
<feature type="transmembrane region" description="Helical" evidence="2">
    <location>
        <begin position="1369"/>
        <end position="1386"/>
    </location>
</feature>
<feature type="region of interest" description="Disordered" evidence="1">
    <location>
        <begin position="69"/>
        <end position="111"/>
    </location>
</feature>
<feature type="transmembrane region" description="Helical" evidence="2">
    <location>
        <begin position="726"/>
        <end position="745"/>
    </location>
</feature>
<protein>
    <submittedName>
        <fullName evidence="3">Uncharacterized protein</fullName>
    </submittedName>
</protein>
<feature type="transmembrane region" description="Helical" evidence="2">
    <location>
        <begin position="983"/>
        <end position="1000"/>
    </location>
</feature>
<feature type="transmembrane region" description="Helical" evidence="2">
    <location>
        <begin position="6"/>
        <end position="25"/>
    </location>
</feature>
<feature type="transmembrane region" description="Helical" evidence="2">
    <location>
        <begin position="1299"/>
        <end position="1318"/>
    </location>
</feature>
<feature type="transmembrane region" description="Helical" evidence="2">
    <location>
        <begin position="895"/>
        <end position="913"/>
    </location>
</feature>
<feature type="transmembrane region" description="Helical" evidence="2">
    <location>
        <begin position="277"/>
        <end position="294"/>
    </location>
</feature>
<feature type="transmembrane region" description="Helical" evidence="2">
    <location>
        <begin position="170"/>
        <end position="188"/>
    </location>
</feature>
<feature type="transmembrane region" description="Helical" evidence="2">
    <location>
        <begin position="361"/>
        <end position="383"/>
    </location>
</feature>
<dbReference type="RefSeq" id="WP_306958977.1">
    <property type="nucleotide sequence ID" value="NZ_JAUSRG010000001.1"/>
</dbReference>
<feature type="transmembrane region" description="Helical" evidence="2">
    <location>
        <begin position="226"/>
        <end position="247"/>
    </location>
</feature>
<feature type="transmembrane region" description="Helical" evidence="2">
    <location>
        <begin position="871"/>
        <end position="888"/>
    </location>
</feature>
<feature type="transmembrane region" description="Helical" evidence="2">
    <location>
        <begin position="1044"/>
        <end position="1062"/>
    </location>
</feature>
<feature type="transmembrane region" description="Helical" evidence="2">
    <location>
        <begin position="789"/>
        <end position="809"/>
    </location>
</feature>
<feature type="transmembrane region" description="Helical" evidence="2">
    <location>
        <begin position="389"/>
        <end position="406"/>
    </location>
</feature>
<feature type="transmembrane region" description="Helical" evidence="2">
    <location>
        <begin position="194"/>
        <end position="214"/>
    </location>
</feature>
<proteinExistence type="predicted"/>
<feature type="transmembrane region" description="Helical" evidence="2">
    <location>
        <begin position="848"/>
        <end position="865"/>
    </location>
</feature>
<feature type="transmembrane region" description="Helical" evidence="2">
    <location>
        <begin position="253"/>
        <end position="270"/>
    </location>
</feature>
<feature type="transmembrane region" description="Helical" evidence="2">
    <location>
        <begin position="697"/>
        <end position="714"/>
    </location>
</feature>
<dbReference type="Proteomes" id="UP001242995">
    <property type="component" value="Unassembled WGS sequence"/>
</dbReference>
<keyword evidence="2" id="KW-0472">Membrane</keyword>
<feature type="transmembrane region" description="Helical" evidence="2">
    <location>
        <begin position="552"/>
        <end position="573"/>
    </location>
</feature>
<feature type="transmembrane region" description="Helical" evidence="2">
    <location>
        <begin position="673"/>
        <end position="691"/>
    </location>
</feature>
<name>A0AAW8D6G8_9MICC</name>
<feature type="transmembrane region" description="Helical" evidence="2">
    <location>
        <begin position="482"/>
        <end position="502"/>
    </location>
</feature>
<keyword evidence="2" id="KW-1133">Transmembrane helix</keyword>
<evidence type="ECO:0000313" key="6">
    <source>
        <dbReference type="Proteomes" id="UP001242995"/>
    </source>
</evidence>
<evidence type="ECO:0000313" key="5">
    <source>
        <dbReference type="Proteomes" id="UP001230951"/>
    </source>
</evidence>
<feature type="transmembrane region" description="Helical" evidence="2">
    <location>
        <begin position="821"/>
        <end position="841"/>
    </location>
</feature>
<dbReference type="Proteomes" id="UP001230951">
    <property type="component" value="Unassembled WGS sequence"/>
</dbReference>
<evidence type="ECO:0000313" key="4">
    <source>
        <dbReference type="EMBL" id="MDQ0179889.1"/>
    </source>
</evidence>
<accession>A0AAW8D6G8</accession>
<feature type="transmembrane region" description="Helical" evidence="2">
    <location>
        <begin position="300"/>
        <end position="320"/>
    </location>
</feature>
<feature type="transmembrane region" description="Helical" evidence="2">
    <location>
        <begin position="919"/>
        <end position="940"/>
    </location>
</feature>
<feature type="transmembrane region" description="Helical" evidence="2">
    <location>
        <begin position="522"/>
        <end position="540"/>
    </location>
</feature>
<feature type="compositionally biased region" description="Basic and acidic residues" evidence="1">
    <location>
        <begin position="69"/>
        <end position="78"/>
    </location>
</feature>
<keyword evidence="2" id="KW-0812">Transmembrane</keyword>
<feature type="transmembrane region" description="Helical" evidence="2">
    <location>
        <begin position="1324"/>
        <end position="1342"/>
    </location>
</feature>
<reference evidence="3 5" key="1">
    <citation type="submission" date="2023-07" db="EMBL/GenBank/DDBJ databases">
        <title>Sorghum-associated microbial communities from plants grown in Nebraska, USA.</title>
        <authorList>
            <person name="Schachtman D."/>
        </authorList>
    </citation>
    <scope>NUCLEOTIDE SEQUENCE</scope>
    <source>
        <strain evidence="3">DS1006</strain>
        <strain evidence="4 5">DS1016</strain>
    </source>
</reference>
<feature type="transmembrane region" description="Helical" evidence="2">
    <location>
        <begin position="1007"/>
        <end position="1024"/>
    </location>
</feature>
<feature type="transmembrane region" description="Helical" evidence="2">
    <location>
        <begin position="1239"/>
        <end position="1260"/>
    </location>
</feature>
<feature type="transmembrane region" description="Helical" evidence="2">
    <location>
        <begin position="1122"/>
        <end position="1141"/>
    </location>
</feature>
<sequence length="1391" mass="145665">MSGFFGTILVMAFVLVTALVSYSSGKSKGRWLAERAASRLADDSVRQYRSGYLAGHLAGWRDAEAHRGAAPAEYRESGPSRPEGWQTRATAPVQGVPVQATTGQSVPAKTAPAKTVPALPVPVEPWPFPIQPQPARMQAIQSPEARIPPEALREEEAARKRRRDRQNINITLYVASLLLVAASALFIGSSLPSVLRFVGVWAITAAFYAAGFILHARAPRLRPAAIAFAGTGLALIPVTGLAMYNFALHNGPAAWLVTSIVGTVAYVVAAVRLDNRVLAFLSLSFVVSAAWSGVSMLGGALVWYFACLIGFAVVLTLIAMRRPRWLPPVYVRPLMSLHPYVVPLVTLAASFVPQHLGKGEYAIVMMACGLYFAVMAALPQGIFRLPQFYAARLLFTVAFLVLLSDAGLGLPEVLLAGVVLLAAQSLWSAFDSSRLVRWFPGPGTSQAIRRCRIDAVACFGLQSAAAFMAGFAILVRHSATPVGIPLFATLLCGLVLAWKLGGEAEWLPVSALVISAPFADELGGWPTAALLAIAGAFWLLRASRPREGKRKVFVLAGRIALTLSVPAATAAVVPETPERLAAVVLAFLAAVTFQLLLEAALVRSGVSTFAPTACLAAFAGTGMAALPLLFLLDQASGQPLTVSAVVIHVLAVALLGLTLFPKAVSDAVRTGRVVEFLAPAAFAWSGALSFGAVSVSLGNTVLLVGALYFAVQALRLPRTLHRRSYWWAARALVTLLAGTGYLQLLRDGGGLVVAGERLQLATVVFVALTVQLIPPLVEAVRGIDRGLATVDSAVVLPFMAGAVAVVSVSGRYSDGSVAGSWQAVAISITMAASAVAAGFLLRTEAASAVFAPATLALLLLLRGGHIHEVEALLAIFAVFSAVMVAAVPARMAKGVYFIAARILTAAVAAVFAHDVSASATAVSLTFAGVLVLQHIIRGLMRNRLQQIPFQQAAVWVTLSAQAVLPATYLSSVSQPEAHDGGRWVLLLELAVLLVSAVVAHRIFTARGAVYFTIPASIAVVVAAGPEVSFPPGTWLAEPVLGHTAVPLVLLAMSLVVTCVRLLVQPGSGVPERWFWLAAALAFAGSGGVVSVDVSDTAMGMAGLVLAMVCFVASHVEGMPGFYPLASAASLVGATVLAASVLDDARLLWLPGGQWEDFLPWLLGCAGSAAVLYAVRWSRIPGVGSHPVRKLSLAITAGGGFALAAAAGLLHDDTAVAGTCLLGAAVAVAFLEVPRAIRFAVAELGAVLVLAAAQRSLLFVHGARPEFFWVVQWFAVLGAVLAGVRYYVGDTLEGRIRGGIASGLLSFGGLLSIVPGSLFPGTVPQQLWVLVGFAVLVLAGLVLAERTFVWWGAVGVALSVMWALRSYAFAMLAVIALALIVLAVWRLNRTAP</sequence>
<feature type="transmembrane region" description="Helical" evidence="2">
    <location>
        <begin position="609"/>
        <end position="630"/>
    </location>
</feature>
<feature type="transmembrane region" description="Helical" evidence="2">
    <location>
        <begin position="579"/>
        <end position="597"/>
    </location>
</feature>
<feature type="transmembrane region" description="Helical" evidence="2">
    <location>
        <begin position="1074"/>
        <end position="1091"/>
    </location>
</feature>
<feature type="transmembrane region" description="Helical" evidence="2">
    <location>
        <begin position="453"/>
        <end position="475"/>
    </location>
</feature>
<comment type="caution">
    <text evidence="3">The sequence shown here is derived from an EMBL/GenBank/DDBJ whole genome shotgun (WGS) entry which is preliminary data.</text>
</comment>
<organism evidence="3 6">
    <name type="scientific">Arthrobacter bambusae</name>
    <dbReference type="NCBI Taxonomy" id="1338426"/>
    <lineage>
        <taxon>Bacteria</taxon>
        <taxon>Bacillati</taxon>
        <taxon>Actinomycetota</taxon>
        <taxon>Actinomycetes</taxon>
        <taxon>Micrococcales</taxon>
        <taxon>Micrococcaceae</taxon>
        <taxon>Arthrobacter</taxon>
    </lineage>
</organism>
<feature type="transmembrane region" description="Helical" evidence="2">
    <location>
        <begin position="642"/>
        <end position="661"/>
    </location>
</feature>
<dbReference type="EMBL" id="JAUSRG010000001">
    <property type="protein sequence ID" value="MDP9903458.1"/>
    <property type="molecule type" value="Genomic_DNA"/>
</dbReference>
<feature type="transmembrane region" description="Helical" evidence="2">
    <location>
        <begin position="1266"/>
        <end position="1287"/>
    </location>
</feature>
<evidence type="ECO:0000313" key="3">
    <source>
        <dbReference type="EMBL" id="MDP9903458.1"/>
    </source>
</evidence>